<organism evidence="6 7">
    <name type="scientific">Clonostachys solani</name>
    <dbReference type="NCBI Taxonomy" id="160281"/>
    <lineage>
        <taxon>Eukaryota</taxon>
        <taxon>Fungi</taxon>
        <taxon>Dikarya</taxon>
        <taxon>Ascomycota</taxon>
        <taxon>Pezizomycotina</taxon>
        <taxon>Sordariomycetes</taxon>
        <taxon>Hypocreomycetidae</taxon>
        <taxon>Hypocreales</taxon>
        <taxon>Bionectriaceae</taxon>
        <taxon>Clonostachys</taxon>
    </lineage>
</organism>
<sequence>AINETPQSADLASLIPFTLKTLASLGLFWNFETIYRQPVLLFRCLASALWQIQSSFDLSEIGNFDSDGFTDPPPLHPFSLQRLAHGEISPGNEVYWGFNCDGPGNMDPTCYPNTLRLAWQHILKPYKSDFGVYISEPEKSSPFCEYALINYQPLASHCEQARLLIQFRSSNSIEKFSTFLEKSRKPTCGNEDQETSAPGEWCTEKEVLSCIMCVFQVMRSDTVKFIQSFHKELIRMRETIRLTPSSSKMKYLLHLEDCLRTNLQGIEHGMTTLRTLQVWRNPDEEVKNQLDTMRRDLEFVKTQMGTLLDNVKRNEEVLRQRFQVVQDLRLFRLTILAAIFLPLSFTTSFFGMNIESPAVEGPSGFSNWAKSQLEGLSPELRNSTELLTSTIGMSGSLNFNWRIFGIVSGCLLLTLPISLAIGSILRAIAKGVSISAIYWRTFLALLALFFITVSVGGLFFLHQSAWIAANSLLLAYELYEAQRAWRRERKYFFWVMVLTTTVSPMAVTLLWSDKVLSLFIIFPYALLFLRFNLKFSWSG</sequence>
<feature type="transmembrane region" description="Helical" evidence="5">
    <location>
        <begin position="491"/>
        <end position="510"/>
    </location>
</feature>
<evidence type="ECO:0000313" key="7">
    <source>
        <dbReference type="Proteomes" id="UP000775872"/>
    </source>
</evidence>
<dbReference type="Proteomes" id="UP000775872">
    <property type="component" value="Unassembled WGS sequence"/>
</dbReference>
<proteinExistence type="predicted"/>
<keyword evidence="2 5" id="KW-0812">Transmembrane</keyword>
<feature type="transmembrane region" description="Helical" evidence="5">
    <location>
        <begin position="403"/>
        <end position="425"/>
    </location>
</feature>
<keyword evidence="4 5" id="KW-0472">Membrane</keyword>
<accession>A0A9N9ZEQ4</accession>
<keyword evidence="7" id="KW-1185">Reference proteome</keyword>
<reference evidence="6 7" key="2">
    <citation type="submission" date="2021-10" db="EMBL/GenBank/DDBJ databases">
        <authorList>
            <person name="Piombo E."/>
        </authorList>
    </citation>
    <scope>NUCLEOTIDE SEQUENCE [LARGE SCALE GENOMIC DNA]</scope>
</reference>
<feature type="non-terminal residue" evidence="6">
    <location>
        <position position="1"/>
    </location>
</feature>
<dbReference type="Pfam" id="PF01544">
    <property type="entry name" value="CorA"/>
    <property type="match status" value="1"/>
</dbReference>
<evidence type="ECO:0000256" key="5">
    <source>
        <dbReference type="SAM" id="Phobius"/>
    </source>
</evidence>
<dbReference type="OrthoDB" id="3231000at2759"/>
<evidence type="ECO:0000256" key="2">
    <source>
        <dbReference type="ARBA" id="ARBA00022692"/>
    </source>
</evidence>
<evidence type="ECO:0000256" key="1">
    <source>
        <dbReference type="ARBA" id="ARBA00004141"/>
    </source>
</evidence>
<feature type="transmembrane region" description="Helical" evidence="5">
    <location>
        <begin position="516"/>
        <end position="533"/>
    </location>
</feature>
<evidence type="ECO:0000256" key="4">
    <source>
        <dbReference type="ARBA" id="ARBA00023136"/>
    </source>
</evidence>
<reference evidence="7" key="1">
    <citation type="submission" date="2019-06" db="EMBL/GenBank/DDBJ databases">
        <authorList>
            <person name="Broberg M."/>
        </authorList>
    </citation>
    <scope>NUCLEOTIDE SEQUENCE [LARGE SCALE GENOMIC DNA]</scope>
</reference>
<dbReference type="GO" id="GO:0016020">
    <property type="term" value="C:membrane"/>
    <property type="evidence" value="ECO:0007669"/>
    <property type="project" value="UniProtKB-SubCell"/>
</dbReference>
<dbReference type="InterPro" id="IPR002523">
    <property type="entry name" value="MgTranspt_CorA/ZnTranspt_ZntB"/>
</dbReference>
<evidence type="ECO:0000256" key="3">
    <source>
        <dbReference type="ARBA" id="ARBA00022989"/>
    </source>
</evidence>
<dbReference type="InterPro" id="IPR045863">
    <property type="entry name" value="CorA_TM1_TM2"/>
</dbReference>
<comment type="subcellular location">
    <subcellularLocation>
        <location evidence="1">Membrane</location>
        <topology evidence="1">Multi-pass membrane protein</topology>
    </subcellularLocation>
</comment>
<feature type="non-terminal residue" evidence="6">
    <location>
        <position position="539"/>
    </location>
</feature>
<feature type="transmembrane region" description="Helical" evidence="5">
    <location>
        <begin position="461"/>
        <end position="479"/>
    </location>
</feature>
<dbReference type="AlphaFoldDB" id="A0A9N9ZEQ4"/>
<feature type="transmembrane region" description="Helical" evidence="5">
    <location>
        <begin position="437"/>
        <end position="455"/>
    </location>
</feature>
<name>A0A9N9ZEQ4_9HYPO</name>
<protein>
    <submittedName>
        <fullName evidence="6">Uncharacterized protein</fullName>
    </submittedName>
</protein>
<evidence type="ECO:0000313" key="6">
    <source>
        <dbReference type="EMBL" id="CAH0054259.1"/>
    </source>
</evidence>
<dbReference type="EMBL" id="CABFOC020000048">
    <property type="protein sequence ID" value="CAH0054259.1"/>
    <property type="molecule type" value="Genomic_DNA"/>
</dbReference>
<dbReference type="GO" id="GO:0046873">
    <property type="term" value="F:metal ion transmembrane transporter activity"/>
    <property type="evidence" value="ECO:0007669"/>
    <property type="project" value="InterPro"/>
</dbReference>
<dbReference type="Gene3D" id="1.20.58.340">
    <property type="entry name" value="Magnesium transport protein CorA, transmembrane region"/>
    <property type="match status" value="1"/>
</dbReference>
<gene>
    <name evidence="6" type="ORF">CSOL1703_00015731</name>
</gene>
<dbReference type="SUPFAM" id="SSF144083">
    <property type="entry name" value="Magnesium transport protein CorA, transmembrane region"/>
    <property type="match status" value="1"/>
</dbReference>
<feature type="transmembrane region" description="Helical" evidence="5">
    <location>
        <begin position="330"/>
        <end position="352"/>
    </location>
</feature>
<keyword evidence="3 5" id="KW-1133">Transmembrane helix</keyword>
<comment type="caution">
    <text evidence="6">The sequence shown here is derived from an EMBL/GenBank/DDBJ whole genome shotgun (WGS) entry which is preliminary data.</text>
</comment>